<sequence length="76" mass="8494">MLPMAAVLSLLAGPSIQTDEDHALGPCDATKDKATSHRLAHRMKDRSRWVPFASKFSTWTWATPRHTPGHDDKLDL</sequence>
<gene>
    <name evidence="2" type="ORF">F5X68DRAFT_212289</name>
</gene>
<accession>A0A9P8V6E7</accession>
<keyword evidence="3" id="KW-1185">Reference proteome</keyword>
<keyword evidence="1" id="KW-0732">Signal</keyword>
<name>A0A9P8V6E7_9PEZI</name>
<dbReference type="AlphaFoldDB" id="A0A9P8V6E7"/>
<evidence type="ECO:0008006" key="4">
    <source>
        <dbReference type="Google" id="ProtNLM"/>
    </source>
</evidence>
<feature type="non-terminal residue" evidence="2">
    <location>
        <position position="76"/>
    </location>
</feature>
<feature type="chain" id="PRO_5040258964" description="Secreted protein" evidence="1">
    <location>
        <begin position="19"/>
        <end position="76"/>
    </location>
</feature>
<protein>
    <recommendedName>
        <fullName evidence="4">Secreted protein</fullName>
    </recommendedName>
</protein>
<dbReference type="Proteomes" id="UP000770015">
    <property type="component" value="Unassembled WGS sequence"/>
</dbReference>
<organism evidence="2 3">
    <name type="scientific">Plectosphaerella plurivora</name>
    <dbReference type="NCBI Taxonomy" id="936078"/>
    <lineage>
        <taxon>Eukaryota</taxon>
        <taxon>Fungi</taxon>
        <taxon>Dikarya</taxon>
        <taxon>Ascomycota</taxon>
        <taxon>Pezizomycotina</taxon>
        <taxon>Sordariomycetes</taxon>
        <taxon>Hypocreomycetidae</taxon>
        <taxon>Glomerellales</taxon>
        <taxon>Plectosphaerellaceae</taxon>
        <taxon>Plectosphaerella</taxon>
    </lineage>
</organism>
<evidence type="ECO:0000313" key="2">
    <source>
        <dbReference type="EMBL" id="KAH6679857.1"/>
    </source>
</evidence>
<evidence type="ECO:0000256" key="1">
    <source>
        <dbReference type="SAM" id="SignalP"/>
    </source>
</evidence>
<evidence type="ECO:0000313" key="3">
    <source>
        <dbReference type="Proteomes" id="UP000770015"/>
    </source>
</evidence>
<comment type="caution">
    <text evidence="2">The sequence shown here is derived from an EMBL/GenBank/DDBJ whole genome shotgun (WGS) entry which is preliminary data.</text>
</comment>
<reference evidence="2" key="1">
    <citation type="journal article" date="2021" name="Nat. Commun.">
        <title>Genetic determinants of endophytism in the Arabidopsis root mycobiome.</title>
        <authorList>
            <person name="Mesny F."/>
            <person name="Miyauchi S."/>
            <person name="Thiergart T."/>
            <person name="Pickel B."/>
            <person name="Atanasova L."/>
            <person name="Karlsson M."/>
            <person name="Huettel B."/>
            <person name="Barry K.W."/>
            <person name="Haridas S."/>
            <person name="Chen C."/>
            <person name="Bauer D."/>
            <person name="Andreopoulos W."/>
            <person name="Pangilinan J."/>
            <person name="LaButti K."/>
            <person name="Riley R."/>
            <person name="Lipzen A."/>
            <person name="Clum A."/>
            <person name="Drula E."/>
            <person name="Henrissat B."/>
            <person name="Kohler A."/>
            <person name="Grigoriev I.V."/>
            <person name="Martin F.M."/>
            <person name="Hacquard S."/>
        </authorList>
    </citation>
    <scope>NUCLEOTIDE SEQUENCE</scope>
    <source>
        <strain evidence="2">MPI-SDFR-AT-0117</strain>
    </source>
</reference>
<feature type="signal peptide" evidence="1">
    <location>
        <begin position="1"/>
        <end position="18"/>
    </location>
</feature>
<dbReference type="EMBL" id="JAGSXJ010000020">
    <property type="protein sequence ID" value="KAH6679857.1"/>
    <property type="molecule type" value="Genomic_DNA"/>
</dbReference>
<proteinExistence type="predicted"/>